<feature type="compositionally biased region" description="Polar residues" evidence="2">
    <location>
        <begin position="533"/>
        <end position="543"/>
    </location>
</feature>
<dbReference type="PROSITE" id="PS51004">
    <property type="entry name" value="SEMA"/>
    <property type="match status" value="1"/>
</dbReference>
<dbReference type="InterPro" id="IPR001627">
    <property type="entry name" value="Semap_dom"/>
</dbReference>
<keyword evidence="6" id="KW-1185">Reference proteome</keyword>
<evidence type="ECO:0000256" key="2">
    <source>
        <dbReference type="SAM" id="MobiDB-lite"/>
    </source>
</evidence>
<dbReference type="GeneID" id="100367160"/>
<dbReference type="InterPro" id="IPR036352">
    <property type="entry name" value="Semap_dom_sf"/>
</dbReference>
<keyword evidence="3" id="KW-0472">Membrane</keyword>
<dbReference type="Pfam" id="PF01403">
    <property type="entry name" value="Sema"/>
    <property type="match status" value="1"/>
</dbReference>
<evidence type="ECO:0000313" key="7">
    <source>
        <dbReference type="RefSeq" id="XP_006814001.1"/>
    </source>
</evidence>
<keyword evidence="3" id="KW-1133">Transmembrane helix</keyword>
<name>A0ABM0M1W0_SACKO</name>
<gene>
    <name evidence="7" type="primary">LOC100367160</name>
</gene>
<evidence type="ECO:0000256" key="1">
    <source>
        <dbReference type="PROSITE-ProRule" id="PRU00352"/>
    </source>
</evidence>
<proteinExistence type="predicted"/>
<feature type="domain" description="Sema" evidence="5">
    <location>
        <begin position="22"/>
        <end position="490"/>
    </location>
</feature>
<protein>
    <submittedName>
        <fullName evidence="7">Semaphorin-6A-like</fullName>
    </submittedName>
</protein>
<dbReference type="SMART" id="SM00630">
    <property type="entry name" value="Sema"/>
    <property type="match status" value="1"/>
</dbReference>
<comment type="caution">
    <text evidence="1">Lacks conserved residue(s) required for the propagation of feature annotation.</text>
</comment>
<accession>A0ABM0M1W0</accession>
<organism evidence="6 7">
    <name type="scientific">Saccoglossus kowalevskii</name>
    <name type="common">Acorn worm</name>
    <dbReference type="NCBI Taxonomy" id="10224"/>
    <lineage>
        <taxon>Eukaryota</taxon>
        <taxon>Metazoa</taxon>
        <taxon>Hemichordata</taxon>
        <taxon>Enteropneusta</taxon>
        <taxon>Harrimaniidae</taxon>
        <taxon>Saccoglossus</taxon>
    </lineage>
</organism>
<dbReference type="Proteomes" id="UP000694865">
    <property type="component" value="Unplaced"/>
</dbReference>
<evidence type="ECO:0000256" key="3">
    <source>
        <dbReference type="SAM" id="Phobius"/>
    </source>
</evidence>
<feature type="region of interest" description="Disordered" evidence="2">
    <location>
        <begin position="468"/>
        <end position="580"/>
    </location>
</feature>
<evidence type="ECO:0000259" key="5">
    <source>
        <dbReference type="PROSITE" id="PS51004"/>
    </source>
</evidence>
<dbReference type="SUPFAM" id="SSF101912">
    <property type="entry name" value="Sema domain"/>
    <property type="match status" value="1"/>
</dbReference>
<evidence type="ECO:0000256" key="4">
    <source>
        <dbReference type="SAM" id="SignalP"/>
    </source>
</evidence>
<feature type="compositionally biased region" description="Polar residues" evidence="2">
    <location>
        <begin position="477"/>
        <end position="503"/>
    </location>
</feature>
<reference evidence="7" key="1">
    <citation type="submission" date="2025-08" db="UniProtKB">
        <authorList>
            <consortium name="RefSeq"/>
        </authorList>
    </citation>
    <scope>IDENTIFICATION</scope>
    <source>
        <tissue evidence="7">Testes</tissue>
    </source>
</reference>
<dbReference type="PANTHER" id="PTHR11036">
    <property type="entry name" value="SEMAPHORIN"/>
    <property type="match status" value="1"/>
</dbReference>
<feature type="transmembrane region" description="Helical" evidence="3">
    <location>
        <begin position="439"/>
        <end position="459"/>
    </location>
</feature>
<feature type="compositionally biased region" description="Basic and acidic residues" evidence="2">
    <location>
        <begin position="504"/>
        <end position="518"/>
    </location>
</feature>
<feature type="compositionally biased region" description="Basic and acidic residues" evidence="2">
    <location>
        <begin position="545"/>
        <end position="554"/>
    </location>
</feature>
<feature type="chain" id="PRO_5047512006" evidence="4">
    <location>
        <begin position="23"/>
        <end position="580"/>
    </location>
</feature>
<feature type="compositionally biased region" description="Polar residues" evidence="2">
    <location>
        <begin position="560"/>
        <end position="571"/>
    </location>
</feature>
<keyword evidence="3" id="KW-0812">Transmembrane</keyword>
<dbReference type="RefSeq" id="XP_006814001.1">
    <property type="nucleotide sequence ID" value="XM_006813938.1"/>
</dbReference>
<evidence type="ECO:0000313" key="6">
    <source>
        <dbReference type="Proteomes" id="UP000694865"/>
    </source>
</evidence>
<sequence length="580" mass="65451">MDFTNPVGSVVLFVFLFVCLQASYLPEDQVPKSHATIYSNVVHIGNITLSKILDNRYLYVGSVNRFFLRDMESDFELKADIPWQPDDSDRDFCKRMHVDTKCHNFIKVIEKNDENDRLLVCGTNAYVPRCRYYDDYTIQNTEEFKETTGLYKSPFSPGSLNTAIFAYGSLYAGTASDAMKSVIARSIENDDSLNTDLKTLDHDSRWLNDPDFISSFDIGEEVLFFLREIAMEYSNYGKVVYSRVAKVCKKDKGGSNHVLENIWTTFLKARIICAFPGKFPFDFNNIQDTFKISYEENGKTTTIFYAVFTTPENAIPGSAICAYNLTDVNAVFNSGCLEKESAKHAWFPAEEDMIPDPRPGTCVDDSTSHSYNDLLFFKSHTLMSDTLTFVSISIVIFFRNEIGIVQNVTNVMECPVEQPPEHKTIFGVKNDYSVECIAITGWVVVAAVIVIFIIGYFYVTKNRKIERQTEGGMKSSVPATTTSMVQTTPVIPKTTNSQNTQEETPLRREKPPESEKPKNYAASINDRRAVNDQRASSLSQNRRSQPHDSFKDVSGELENIHSNSSHIQYGPTSGGEVAHV</sequence>
<feature type="signal peptide" evidence="4">
    <location>
        <begin position="1"/>
        <end position="22"/>
    </location>
</feature>
<dbReference type="InterPro" id="IPR027231">
    <property type="entry name" value="Semaphorin"/>
</dbReference>
<keyword evidence="4" id="KW-0732">Signal</keyword>
<dbReference type="Gene3D" id="2.130.10.10">
    <property type="entry name" value="YVTN repeat-like/Quinoprotein amine dehydrogenase"/>
    <property type="match status" value="1"/>
</dbReference>
<dbReference type="PANTHER" id="PTHR11036:SF127">
    <property type="entry name" value="SEMAPHORIN-1A"/>
    <property type="match status" value="1"/>
</dbReference>
<dbReference type="InterPro" id="IPR015943">
    <property type="entry name" value="WD40/YVTN_repeat-like_dom_sf"/>
</dbReference>